<keyword evidence="5" id="KW-1185">Reference proteome</keyword>
<comment type="caution">
    <text evidence="4">The sequence shown here is derived from an EMBL/GenBank/DDBJ whole genome shotgun (WGS) entry which is preliminary data.</text>
</comment>
<dbReference type="InterPro" id="IPR013549">
    <property type="entry name" value="DUF1731"/>
</dbReference>
<dbReference type="Pfam" id="PF01370">
    <property type="entry name" value="Epimerase"/>
    <property type="match status" value="1"/>
</dbReference>
<dbReference type="InterPro" id="IPR036291">
    <property type="entry name" value="NAD(P)-bd_dom_sf"/>
</dbReference>
<comment type="similarity">
    <text evidence="1">Belongs to the NAD(P)-dependent epimerase/dehydratase family. SDR39U1 subfamily.</text>
</comment>
<evidence type="ECO:0000313" key="5">
    <source>
        <dbReference type="Proteomes" id="UP000316778"/>
    </source>
</evidence>
<reference evidence="4 5" key="1">
    <citation type="journal article" date="2013" name="Stand. Genomic Sci.">
        <title>Genomic Encyclopedia of Type Strains, Phase I: The one thousand microbial genomes (KMG-I) project.</title>
        <authorList>
            <person name="Kyrpides N.C."/>
            <person name="Woyke T."/>
            <person name="Eisen J.A."/>
            <person name="Garrity G."/>
            <person name="Lilburn T.G."/>
            <person name="Beck B.J."/>
            <person name="Whitman W.B."/>
            <person name="Hugenholtz P."/>
            <person name="Klenk H.P."/>
        </authorList>
    </citation>
    <scope>NUCLEOTIDE SEQUENCE [LARGE SCALE GENOMIC DNA]</scope>
    <source>
        <strain evidence="4 5">DSM 13484</strain>
    </source>
</reference>
<evidence type="ECO:0000256" key="1">
    <source>
        <dbReference type="ARBA" id="ARBA00009353"/>
    </source>
</evidence>
<evidence type="ECO:0000313" key="4">
    <source>
        <dbReference type="EMBL" id="TWI90834.1"/>
    </source>
</evidence>
<dbReference type="SUPFAM" id="SSF51735">
    <property type="entry name" value="NAD(P)-binding Rossmann-fold domains"/>
    <property type="match status" value="1"/>
</dbReference>
<dbReference type="InterPro" id="IPR001509">
    <property type="entry name" value="Epimerase_deHydtase"/>
</dbReference>
<dbReference type="EMBL" id="VLLG01000002">
    <property type="protein sequence ID" value="TWI90834.1"/>
    <property type="molecule type" value="Genomic_DNA"/>
</dbReference>
<sequence length="309" mass="34003">METVLITGGTGLIGQALTQLLTDHGYHVIILSRQPHGKTSEKSLITYAHWDIRRQQIDTDAIAAADHIVHLAGANVSAHRWTAAYKKEILESRTHSSQLLFNALQTHPNKVKKVISASATGYYGENGPDQAPFTESNPPATDFLGATCAAWEQSVLQMEDLGKQVVIFRTGIALSRKGGALKEFYKPLQFGFATILGNGEQWVSWIHLQDLIRLYFNAIVNPQLQGIFNAVAPQPVHHKELVLAMARAAKGKSFIPAYVPAFALKLALGEMSTEVLKSCQVSSLKIQDTGFLFSYPNIHAAMEQLFIKK</sequence>
<dbReference type="Proteomes" id="UP000316778">
    <property type="component" value="Unassembled WGS sequence"/>
</dbReference>
<feature type="domain" description="DUF1731" evidence="3">
    <location>
        <begin position="259"/>
        <end position="305"/>
    </location>
</feature>
<gene>
    <name evidence="4" type="ORF">LX66_0194</name>
</gene>
<dbReference type="NCBIfam" id="TIGR01777">
    <property type="entry name" value="yfcH"/>
    <property type="match status" value="1"/>
</dbReference>
<feature type="domain" description="NAD-dependent epimerase/dehydratase" evidence="2">
    <location>
        <begin position="4"/>
        <end position="223"/>
    </location>
</feature>
<dbReference type="PANTHER" id="PTHR11092:SF0">
    <property type="entry name" value="EPIMERASE FAMILY PROTEIN SDR39U1"/>
    <property type="match status" value="1"/>
</dbReference>
<dbReference type="AlphaFoldDB" id="A0A562TC54"/>
<name>A0A562TC54_CHIJA</name>
<dbReference type="InterPro" id="IPR010099">
    <property type="entry name" value="SDR39U1"/>
</dbReference>
<dbReference type="OrthoDB" id="9801773at2"/>
<dbReference type="RefSeq" id="WP_145710019.1">
    <property type="nucleotide sequence ID" value="NZ_BAAAFY010000001.1"/>
</dbReference>
<protein>
    <recommendedName>
        <fullName evidence="6">TIGR01777 family protein</fullName>
    </recommendedName>
</protein>
<dbReference type="Gene3D" id="3.40.50.720">
    <property type="entry name" value="NAD(P)-binding Rossmann-like Domain"/>
    <property type="match status" value="1"/>
</dbReference>
<dbReference type="Pfam" id="PF08338">
    <property type="entry name" value="DUF1731"/>
    <property type="match status" value="1"/>
</dbReference>
<organism evidence="4 5">
    <name type="scientific">Chitinophaga japonensis</name>
    <name type="common">Flexibacter japonensis</name>
    <dbReference type="NCBI Taxonomy" id="104662"/>
    <lineage>
        <taxon>Bacteria</taxon>
        <taxon>Pseudomonadati</taxon>
        <taxon>Bacteroidota</taxon>
        <taxon>Chitinophagia</taxon>
        <taxon>Chitinophagales</taxon>
        <taxon>Chitinophagaceae</taxon>
        <taxon>Chitinophaga</taxon>
    </lineage>
</organism>
<evidence type="ECO:0000259" key="2">
    <source>
        <dbReference type="Pfam" id="PF01370"/>
    </source>
</evidence>
<evidence type="ECO:0000259" key="3">
    <source>
        <dbReference type="Pfam" id="PF08338"/>
    </source>
</evidence>
<evidence type="ECO:0008006" key="6">
    <source>
        <dbReference type="Google" id="ProtNLM"/>
    </source>
</evidence>
<dbReference type="PANTHER" id="PTHR11092">
    <property type="entry name" value="SUGAR NUCLEOTIDE EPIMERASE RELATED"/>
    <property type="match status" value="1"/>
</dbReference>
<proteinExistence type="inferred from homology"/>
<accession>A0A562TC54</accession>